<dbReference type="AlphaFoldDB" id="A0A1B9F948"/>
<evidence type="ECO:0000313" key="2">
    <source>
        <dbReference type="EMBL" id="OCC16446.1"/>
    </source>
</evidence>
<feature type="region of interest" description="Disordered" evidence="1">
    <location>
        <begin position="113"/>
        <end position="141"/>
    </location>
</feature>
<name>A0A1B9F948_9BACT</name>
<keyword evidence="3" id="KW-1185">Reference proteome</keyword>
<comment type="caution">
    <text evidence="2">The sequence shown here is derived from an EMBL/GenBank/DDBJ whole genome shotgun (WGS) entry which is preliminary data.</text>
</comment>
<dbReference type="RefSeq" id="WP_067615634.1">
    <property type="nucleotide sequence ID" value="NZ_MAGO01000001.1"/>
</dbReference>
<accession>A0A1B9F948</accession>
<dbReference type="STRING" id="1156395.DBT_0263"/>
<dbReference type="EMBL" id="MAGO01000001">
    <property type="protein sequence ID" value="OCC16446.1"/>
    <property type="molecule type" value="Genomic_DNA"/>
</dbReference>
<evidence type="ECO:0000313" key="3">
    <source>
        <dbReference type="Proteomes" id="UP000093080"/>
    </source>
</evidence>
<proteinExistence type="predicted"/>
<feature type="compositionally biased region" description="Basic and acidic residues" evidence="1">
    <location>
        <begin position="113"/>
        <end position="124"/>
    </location>
</feature>
<dbReference type="Proteomes" id="UP000093080">
    <property type="component" value="Unassembled WGS sequence"/>
</dbReference>
<sequence>MKLRQNAKELVLLEVDGLGLILGEIRYNKQTETAIFALEKAAFFDLYVPCAVIYDPQKGPVVRPHVLSALTTGSIRVQRSKVSCFILGNELSPSIVAQYQAILQGLGVIQEGSKESLKDDDPKKGPGSVGPRVITLPKKRS</sequence>
<gene>
    <name evidence="2" type="ORF">DBT_0263</name>
</gene>
<organism evidence="2 3">
    <name type="scientific">Dissulfuribacter thermophilus</name>
    <dbReference type="NCBI Taxonomy" id="1156395"/>
    <lineage>
        <taxon>Bacteria</taxon>
        <taxon>Pseudomonadati</taxon>
        <taxon>Thermodesulfobacteriota</taxon>
        <taxon>Dissulfuribacteria</taxon>
        <taxon>Dissulfuribacterales</taxon>
        <taxon>Dissulfuribacteraceae</taxon>
        <taxon>Dissulfuribacter</taxon>
    </lineage>
</organism>
<evidence type="ECO:0000256" key="1">
    <source>
        <dbReference type="SAM" id="MobiDB-lite"/>
    </source>
</evidence>
<protein>
    <submittedName>
        <fullName evidence="2">Uncharacterized protein</fullName>
    </submittedName>
</protein>
<reference evidence="2 3" key="1">
    <citation type="submission" date="2016-06" db="EMBL/GenBank/DDBJ databases">
        <title>Respiratory ammonification of nitrate coupled to the oxidation of elemental sulfur in deep-sea autotrophic thermophilic bacteria.</title>
        <authorList>
            <person name="Slobodkina G.B."/>
            <person name="Mardanov A.V."/>
            <person name="Ravin N.V."/>
            <person name="Frolova A.A."/>
            <person name="Viryasiv M.B."/>
            <person name="Chernyh N.A."/>
            <person name="Bonch-Osmolovskaya E.A."/>
            <person name="Slobodkin A.I."/>
        </authorList>
    </citation>
    <scope>NUCLEOTIDE SEQUENCE [LARGE SCALE GENOMIC DNA]</scope>
    <source>
        <strain evidence="2 3">S69</strain>
    </source>
</reference>